<sequence>MFGNASLGNADELWSSSTNSPVKSFPLSVDSPSLGLGALRNTSEHFEIKTEHVEHEDQSSTPAYGIMNHPSSHGQQNTCATMDQVEYGGGKSKPIMKDQIAFDIVGMTTTLNSQYAAENAATPNKFADKANRQKKLLKSQKNLEEKNEGKLLQNLYGTWCPPGNQFQQHEIQFAPTSVQTCPSSVLSQQSQLQGHESLHYQHISSPFTASSACTDLSNKTPVMPALPHTHSGQDKHQQLLSIYEVPRDNANPLNKSLDAPVKPLTMTPQEKVEKLRRRQQMRAMLAIQKQQQQFNHQVSCTNPSITHRCSQENQNIALSSLDPNSPMEQDDSSTISMKIDAYSAEDTILSRLQDIVLKLPGRHPEAPESPFSSRLPCEHKTAGLVNSPMGCSPEGSKNKQSFFYQGPKSPCQIADSQQGDQFKNSPCIDTSENASNNETAEDGTMEVEPSQ</sequence>
<evidence type="ECO:0000256" key="1">
    <source>
        <dbReference type="SAM" id="MobiDB-lite"/>
    </source>
</evidence>
<keyword evidence="3" id="KW-1185">Reference proteome</keyword>
<protein>
    <recommendedName>
        <fullName evidence="4">Protein LNK2</fullName>
    </recommendedName>
</protein>
<organism evidence="2 3">
    <name type="scientific">Vitis rotundifolia</name>
    <name type="common">Muscadine grape</name>
    <dbReference type="NCBI Taxonomy" id="103349"/>
    <lineage>
        <taxon>Eukaryota</taxon>
        <taxon>Viridiplantae</taxon>
        <taxon>Streptophyta</taxon>
        <taxon>Embryophyta</taxon>
        <taxon>Tracheophyta</taxon>
        <taxon>Spermatophyta</taxon>
        <taxon>Magnoliopsida</taxon>
        <taxon>eudicotyledons</taxon>
        <taxon>Gunneridae</taxon>
        <taxon>Pentapetalae</taxon>
        <taxon>rosids</taxon>
        <taxon>Vitales</taxon>
        <taxon>Vitaceae</taxon>
        <taxon>Viteae</taxon>
        <taxon>Vitis</taxon>
    </lineage>
</organism>
<evidence type="ECO:0000313" key="2">
    <source>
        <dbReference type="EMBL" id="KAJ9685451.1"/>
    </source>
</evidence>
<reference evidence="2 3" key="1">
    <citation type="journal article" date="2023" name="BMC Biotechnol.">
        <title>Vitis rotundifolia cv Carlos genome sequencing.</title>
        <authorList>
            <person name="Huff M."/>
            <person name="Hulse-Kemp A."/>
            <person name="Scheffler B."/>
            <person name="Youngblood R."/>
            <person name="Simpson S."/>
            <person name="Babiker E."/>
            <person name="Staton M."/>
        </authorList>
    </citation>
    <scope>NUCLEOTIDE SEQUENCE [LARGE SCALE GENOMIC DNA]</scope>
    <source>
        <tissue evidence="2">Leaf</tissue>
    </source>
</reference>
<evidence type="ECO:0000313" key="3">
    <source>
        <dbReference type="Proteomes" id="UP001168098"/>
    </source>
</evidence>
<feature type="compositionally biased region" description="Polar residues" evidence="1">
    <location>
        <begin position="414"/>
        <end position="438"/>
    </location>
</feature>
<dbReference type="AlphaFoldDB" id="A0AA39DII0"/>
<dbReference type="GO" id="GO:0007623">
    <property type="term" value="P:circadian rhythm"/>
    <property type="evidence" value="ECO:0007669"/>
    <property type="project" value="InterPro"/>
</dbReference>
<dbReference type="Proteomes" id="UP001168098">
    <property type="component" value="Unassembled WGS sequence"/>
</dbReference>
<gene>
    <name evidence="2" type="ORF">PVL29_017478</name>
</gene>
<dbReference type="GO" id="GO:0006355">
    <property type="term" value="P:regulation of DNA-templated transcription"/>
    <property type="evidence" value="ECO:0007669"/>
    <property type="project" value="InterPro"/>
</dbReference>
<dbReference type="PANTHER" id="PTHR33334:SF5">
    <property type="entry name" value="PROTEIN LNK2"/>
    <property type="match status" value="1"/>
</dbReference>
<dbReference type="PANTHER" id="PTHR33334">
    <property type="entry name" value="PROTEIN LNK1"/>
    <property type="match status" value="1"/>
</dbReference>
<feature type="region of interest" description="Disordered" evidence="1">
    <location>
        <begin position="1"/>
        <end position="22"/>
    </location>
</feature>
<name>A0AA39DII0_VITRO</name>
<dbReference type="InterPro" id="IPR039928">
    <property type="entry name" value="LNK"/>
</dbReference>
<comment type="caution">
    <text evidence="2">The sequence shown here is derived from an EMBL/GenBank/DDBJ whole genome shotgun (WGS) entry which is preliminary data.</text>
</comment>
<accession>A0AA39DII0</accession>
<feature type="region of interest" description="Disordered" evidence="1">
    <location>
        <begin position="388"/>
        <end position="451"/>
    </location>
</feature>
<proteinExistence type="predicted"/>
<evidence type="ECO:0008006" key="4">
    <source>
        <dbReference type="Google" id="ProtNLM"/>
    </source>
</evidence>
<dbReference type="EMBL" id="JARBHA010000013">
    <property type="protein sequence ID" value="KAJ9685451.1"/>
    <property type="molecule type" value="Genomic_DNA"/>
</dbReference>